<feature type="transmembrane region" description="Helical" evidence="5">
    <location>
        <begin position="241"/>
        <end position="263"/>
    </location>
</feature>
<evidence type="ECO:0000313" key="7">
    <source>
        <dbReference type="Proteomes" id="UP000000493"/>
    </source>
</evidence>
<dbReference type="AlphaFoldDB" id="A0A7U4E756"/>
<dbReference type="Proteomes" id="UP000000493">
    <property type="component" value="Chromosome"/>
</dbReference>
<dbReference type="EMBL" id="CP002859">
    <property type="protein sequence ID" value="AEI49829.1"/>
    <property type="molecule type" value="Genomic_DNA"/>
</dbReference>
<dbReference type="InterPro" id="IPR050598">
    <property type="entry name" value="AminoAcid_Transporter"/>
</dbReference>
<feature type="transmembrane region" description="Helical" evidence="5">
    <location>
        <begin position="201"/>
        <end position="220"/>
    </location>
</feature>
<feature type="transmembrane region" description="Helical" evidence="5">
    <location>
        <begin position="135"/>
        <end position="152"/>
    </location>
</feature>
<feature type="transmembrane region" description="Helical" evidence="5">
    <location>
        <begin position="91"/>
        <end position="115"/>
    </location>
</feature>
<evidence type="ECO:0000256" key="2">
    <source>
        <dbReference type="ARBA" id="ARBA00022692"/>
    </source>
</evidence>
<evidence type="ECO:0000256" key="5">
    <source>
        <dbReference type="SAM" id="Phobius"/>
    </source>
</evidence>
<feature type="transmembrane region" description="Helical" evidence="5">
    <location>
        <begin position="12"/>
        <end position="31"/>
    </location>
</feature>
<sequence length="448" mass="47972">MQSGKPQTKNHQLLKILGVGFGIAVTIGGTIGTGILRKPGPIANALGDPWLIMGVWVLVSIYALLGVLCTIELGVTFPKAGAWYVYAKRAFGGYAGFVVGFNSWLGTSSATAFGAFTMSEYIALLLPKTAGYETYMSIGILVGLGLLHWIGLRTASRAQEIMSVAKGVGLFGFVIICFVYGDAVTPTQVVETTAQAVQKGSLIGAVIFALQAIFYTYDGWHTAAYFAEEDADPARNLPKSMLGGLALIVAIYLLVNIAILYILPMPVLQQSKLAAADAITLIFGEQSGKIVTFFLMISILGIVNAQVMFNPRVLYSMGRDGLFITQATRVNAGGTPSIAMPLSVAMAVVFIISGKEASGKLSDIATFFFVIGYTSGFASLLYLRKTEPDLPRPWKVPGYPFIPWVVLIASLAFLIGAGFQDPGSSVYAVGFLVLSYPLYLGVKWWNKE</sequence>
<dbReference type="PANTHER" id="PTHR11785:SF512">
    <property type="entry name" value="SOBREMESA, ISOFORM B"/>
    <property type="match status" value="1"/>
</dbReference>
<feature type="transmembrane region" description="Helical" evidence="5">
    <location>
        <begin position="425"/>
        <end position="442"/>
    </location>
</feature>
<keyword evidence="7" id="KW-1185">Reference proteome</keyword>
<dbReference type="PIRSF" id="PIRSF006060">
    <property type="entry name" value="AA_transporter"/>
    <property type="match status" value="1"/>
</dbReference>
<dbReference type="PANTHER" id="PTHR11785">
    <property type="entry name" value="AMINO ACID TRANSPORTER"/>
    <property type="match status" value="1"/>
</dbReference>
<dbReference type="Pfam" id="PF13520">
    <property type="entry name" value="AA_permease_2"/>
    <property type="match status" value="1"/>
</dbReference>
<keyword evidence="3 5" id="KW-1133">Transmembrane helix</keyword>
<dbReference type="KEGG" id="rsi:Runsl_3465"/>
<organism evidence="6 7">
    <name type="scientific">Runella slithyformis (strain ATCC 29530 / DSM 19594 / LMG 11500 / NCIMB 11436 / LSU 4)</name>
    <dbReference type="NCBI Taxonomy" id="761193"/>
    <lineage>
        <taxon>Bacteria</taxon>
        <taxon>Pseudomonadati</taxon>
        <taxon>Bacteroidota</taxon>
        <taxon>Cytophagia</taxon>
        <taxon>Cytophagales</taxon>
        <taxon>Spirosomataceae</taxon>
        <taxon>Runella</taxon>
    </lineage>
</organism>
<dbReference type="GO" id="GO:0015179">
    <property type="term" value="F:L-amino acid transmembrane transporter activity"/>
    <property type="evidence" value="ECO:0007669"/>
    <property type="project" value="TreeGrafter"/>
</dbReference>
<dbReference type="InterPro" id="IPR002293">
    <property type="entry name" value="AA/rel_permease1"/>
</dbReference>
<keyword evidence="4 5" id="KW-0472">Membrane</keyword>
<comment type="subcellular location">
    <subcellularLocation>
        <location evidence="1">Membrane</location>
        <topology evidence="1">Multi-pass membrane protein</topology>
    </subcellularLocation>
</comment>
<evidence type="ECO:0000256" key="1">
    <source>
        <dbReference type="ARBA" id="ARBA00004141"/>
    </source>
</evidence>
<feature type="transmembrane region" description="Helical" evidence="5">
    <location>
        <begin position="164"/>
        <end position="181"/>
    </location>
</feature>
<reference evidence="7" key="1">
    <citation type="submission" date="2011-06" db="EMBL/GenBank/DDBJ databases">
        <title>The complete genome of chromosome of Runella slithyformis DSM 19594.</title>
        <authorList>
            <consortium name="US DOE Joint Genome Institute (JGI-PGF)"/>
            <person name="Lucas S."/>
            <person name="Han J."/>
            <person name="Lapidus A."/>
            <person name="Bruce D."/>
            <person name="Goodwin L."/>
            <person name="Pitluck S."/>
            <person name="Peters L."/>
            <person name="Kyrpides N."/>
            <person name="Mavromatis K."/>
            <person name="Ivanova N."/>
            <person name="Ovchinnikova G."/>
            <person name="Zhang X."/>
            <person name="Misra M."/>
            <person name="Detter J.C."/>
            <person name="Tapia R."/>
            <person name="Han C."/>
            <person name="Land M."/>
            <person name="Hauser L."/>
            <person name="Markowitz V."/>
            <person name="Cheng J.-F."/>
            <person name="Hugenholtz P."/>
            <person name="Woyke T."/>
            <person name="Wu D."/>
            <person name="Tindall B."/>
            <person name="Faehrich R."/>
            <person name="Brambilla E."/>
            <person name="Klenk H.-P."/>
            <person name="Eisen J.A."/>
        </authorList>
    </citation>
    <scope>NUCLEOTIDE SEQUENCE [LARGE SCALE GENOMIC DNA]</scope>
    <source>
        <strain evidence="7">ATCC 29530 / DSM 19594 / LMG 11500 / NCIMB 11436 / LSU 4</strain>
    </source>
</reference>
<dbReference type="RefSeq" id="WP_013929133.1">
    <property type="nucleotide sequence ID" value="NC_015703.1"/>
</dbReference>
<feature type="transmembrane region" description="Helical" evidence="5">
    <location>
        <begin position="290"/>
        <end position="309"/>
    </location>
</feature>
<evidence type="ECO:0000256" key="4">
    <source>
        <dbReference type="ARBA" id="ARBA00023136"/>
    </source>
</evidence>
<dbReference type="GO" id="GO:0016020">
    <property type="term" value="C:membrane"/>
    <property type="evidence" value="ECO:0007669"/>
    <property type="project" value="UniProtKB-SubCell"/>
</dbReference>
<feature type="transmembrane region" description="Helical" evidence="5">
    <location>
        <begin position="364"/>
        <end position="384"/>
    </location>
</feature>
<name>A0A7U4E756_RUNSL</name>
<keyword evidence="2 5" id="KW-0812">Transmembrane</keyword>
<feature type="transmembrane region" description="Helical" evidence="5">
    <location>
        <begin position="396"/>
        <end position="419"/>
    </location>
</feature>
<dbReference type="Gene3D" id="1.20.1740.10">
    <property type="entry name" value="Amino acid/polyamine transporter I"/>
    <property type="match status" value="1"/>
</dbReference>
<protein>
    <submittedName>
        <fullName evidence="6">Amino acid permease-associated region</fullName>
    </submittedName>
</protein>
<evidence type="ECO:0000313" key="6">
    <source>
        <dbReference type="EMBL" id="AEI49829.1"/>
    </source>
</evidence>
<gene>
    <name evidence="6" type="ordered locus">Runsl_3465</name>
</gene>
<accession>A0A7U4E756</accession>
<feature type="transmembrane region" description="Helical" evidence="5">
    <location>
        <begin position="330"/>
        <end position="352"/>
    </location>
</feature>
<evidence type="ECO:0000256" key="3">
    <source>
        <dbReference type="ARBA" id="ARBA00022989"/>
    </source>
</evidence>
<proteinExistence type="predicted"/>
<reference evidence="6 7" key="2">
    <citation type="journal article" date="2012" name="Stand. Genomic Sci.">
        <title>Complete genome sequence of the aquatic bacterium Runella slithyformis type strain (LSU 4(T)).</title>
        <authorList>
            <person name="Copeland A."/>
            <person name="Zhang X."/>
            <person name="Misra M."/>
            <person name="Lapidus A."/>
            <person name="Nolan M."/>
            <person name="Lucas S."/>
            <person name="Deshpande S."/>
            <person name="Cheng J.F."/>
            <person name="Tapia R."/>
            <person name="Goodwin L.A."/>
            <person name="Pitluck S."/>
            <person name="Liolios K."/>
            <person name="Pagani I."/>
            <person name="Ivanova N."/>
            <person name="Mikhailova N."/>
            <person name="Pati A."/>
            <person name="Chen A."/>
            <person name="Palaniappan K."/>
            <person name="Land M."/>
            <person name="Hauser L."/>
            <person name="Pan C."/>
            <person name="Jeffries C.D."/>
            <person name="Detter J.C."/>
            <person name="Brambilla E.M."/>
            <person name="Rohde M."/>
            <person name="Djao O.D."/>
            <person name="Goker M."/>
            <person name="Sikorski J."/>
            <person name="Tindall B.J."/>
            <person name="Woyke T."/>
            <person name="Bristow J."/>
            <person name="Eisen J.A."/>
            <person name="Markowitz V."/>
            <person name="Hugenholtz P."/>
            <person name="Kyrpides N.C."/>
            <person name="Klenk H.P."/>
            <person name="Mavromatis K."/>
        </authorList>
    </citation>
    <scope>NUCLEOTIDE SEQUENCE [LARGE SCALE GENOMIC DNA]</scope>
    <source>
        <strain evidence="7">ATCC 29530 / DSM 19594 / LMG 11500 / NCIMB 11436 / LSU 4</strain>
    </source>
</reference>
<feature type="transmembrane region" description="Helical" evidence="5">
    <location>
        <begin position="51"/>
        <end position="71"/>
    </location>
</feature>